<reference evidence="2" key="1">
    <citation type="submission" date="2016-09" db="EMBL/GenBank/DDBJ databases">
        <authorList>
            <person name="Hebert L."/>
            <person name="Moumen B."/>
        </authorList>
    </citation>
    <scope>NUCLEOTIDE SEQUENCE [LARGE SCALE GENOMIC DNA]</scope>
    <source>
        <strain evidence="2">OVI</strain>
    </source>
</reference>
<dbReference type="VEuPathDB" id="TriTrypDB:TEOVI_000178700"/>
<evidence type="ECO:0000256" key="1">
    <source>
        <dbReference type="SAM" id="Coils"/>
    </source>
</evidence>
<protein>
    <submittedName>
        <fullName evidence="2">Uncharacterized protein</fullName>
    </submittedName>
</protein>
<accession>A0A1G4IDE4</accession>
<dbReference type="GeneID" id="92375727"/>
<dbReference type="EMBL" id="CZPT02001383">
    <property type="protein sequence ID" value="SCU70214.1"/>
    <property type="molecule type" value="Genomic_DNA"/>
</dbReference>
<keyword evidence="3" id="KW-1185">Reference proteome</keyword>
<sequence length="198" mass="22452">MRCVRRSVLGSRGLKRPMFNYTRIFSMGITQHTFTGALLEDLRAGGCCGDQTEDNPGSSLRHGELDHFESPEAEAAHVEKVNTVVDDLFSRMPLPEDPMGAALAPTKEEMEEKAEWDVLKEVVRERYQRKIALKEAERVRIDKAMQHYRVDKDIEGGVSGVTGATGDSEKIRKKIERMKQEIVELERRLEAANHDDNL</sequence>
<feature type="coiled-coil region" evidence="1">
    <location>
        <begin position="168"/>
        <end position="195"/>
    </location>
</feature>
<proteinExistence type="predicted"/>
<dbReference type="SMR" id="A0A1G4IDE4"/>
<organism evidence="2 3">
    <name type="scientific">Trypanosoma equiperdum</name>
    <dbReference type="NCBI Taxonomy" id="5694"/>
    <lineage>
        <taxon>Eukaryota</taxon>
        <taxon>Discoba</taxon>
        <taxon>Euglenozoa</taxon>
        <taxon>Kinetoplastea</taxon>
        <taxon>Metakinetoplastina</taxon>
        <taxon>Trypanosomatida</taxon>
        <taxon>Trypanosomatidae</taxon>
        <taxon>Trypanosoma</taxon>
    </lineage>
</organism>
<dbReference type="Proteomes" id="UP000195570">
    <property type="component" value="Unassembled WGS sequence"/>
</dbReference>
<evidence type="ECO:0000313" key="3">
    <source>
        <dbReference type="Proteomes" id="UP000195570"/>
    </source>
</evidence>
<comment type="caution">
    <text evidence="2">The sequence shown here is derived from an EMBL/GenBank/DDBJ whole genome shotgun (WGS) entry which is preliminary data.</text>
</comment>
<keyword evidence="1" id="KW-0175">Coiled coil</keyword>
<gene>
    <name evidence="2" type="ORF">TEOVI_000178700</name>
</gene>
<dbReference type="AlphaFoldDB" id="A0A1G4IDE4"/>
<dbReference type="RefSeq" id="XP_067081069.1">
    <property type="nucleotide sequence ID" value="XM_067224968.1"/>
</dbReference>
<name>A0A1G4IDE4_TRYEQ</name>
<evidence type="ECO:0000313" key="2">
    <source>
        <dbReference type="EMBL" id="SCU70214.1"/>
    </source>
</evidence>